<evidence type="ECO:0000313" key="3">
    <source>
        <dbReference type="Proteomes" id="UP000604046"/>
    </source>
</evidence>
<dbReference type="OrthoDB" id="488425at2759"/>
<evidence type="ECO:0000313" key="2">
    <source>
        <dbReference type="EMBL" id="CAE7375861.1"/>
    </source>
</evidence>
<reference evidence="2" key="1">
    <citation type="submission" date="2021-02" db="EMBL/GenBank/DDBJ databases">
        <authorList>
            <person name="Dougan E. K."/>
            <person name="Rhodes N."/>
            <person name="Thang M."/>
            <person name="Chan C."/>
        </authorList>
    </citation>
    <scope>NUCLEOTIDE SEQUENCE</scope>
</reference>
<feature type="region of interest" description="Disordered" evidence="1">
    <location>
        <begin position="414"/>
        <end position="453"/>
    </location>
</feature>
<feature type="compositionally biased region" description="Basic and acidic residues" evidence="1">
    <location>
        <begin position="427"/>
        <end position="437"/>
    </location>
</feature>
<evidence type="ECO:0000256" key="1">
    <source>
        <dbReference type="SAM" id="MobiDB-lite"/>
    </source>
</evidence>
<gene>
    <name evidence="2" type="ORF">SNAT2548_LOCUS20531</name>
</gene>
<keyword evidence="3" id="KW-1185">Reference proteome</keyword>
<protein>
    <submittedName>
        <fullName evidence="2">Uncharacterized protein</fullName>
    </submittedName>
</protein>
<sequence>MVAALGDKEWLLMHTDDLCMFEQKLWEMLVGPAPLAFLEACVWQRRASPASAFQSMAYVYFALQSSDWQEILADLRYMSPDRVQIRHRNTSGGQSLASSPAEDALLRFGRSLNYNLSGDHNRAVKGGHLDFSFAVLQIQISPDAMTDPFVLNNGKVRASGFHLGKHTPSPDALVGLQGSDKEPKWSVVVRSVIMCAQTEAVWTCRASGLSVHETPTWTVYAVLDKSSQDQLLKDKWWEQNLVRDFAPLFDYMQRNVPKKLRLPCGSGVVLFTGKEQASIMACLFEKEVKTTPYTLELALPAVAIPTSKEDFCLTLDSFSKIHAPVDFVVARGATSMTTPTVEIGKRLIKMSVSCCAAKTCVTTDGLGPLMKLADIVKPHDSARTAKAIRSLEDEVIAAAVRMSELKSKLEILKATEDSEDNEASTGHTKEAIEDKNPAKKLKQSGTKHDIDIM</sequence>
<organism evidence="2 3">
    <name type="scientific">Symbiodinium natans</name>
    <dbReference type="NCBI Taxonomy" id="878477"/>
    <lineage>
        <taxon>Eukaryota</taxon>
        <taxon>Sar</taxon>
        <taxon>Alveolata</taxon>
        <taxon>Dinophyceae</taxon>
        <taxon>Suessiales</taxon>
        <taxon>Symbiodiniaceae</taxon>
        <taxon>Symbiodinium</taxon>
    </lineage>
</organism>
<comment type="caution">
    <text evidence="2">The sequence shown here is derived from an EMBL/GenBank/DDBJ whole genome shotgun (WGS) entry which is preliminary data.</text>
</comment>
<proteinExistence type="predicted"/>
<name>A0A812PYV9_9DINO</name>
<dbReference type="Proteomes" id="UP000604046">
    <property type="component" value="Unassembled WGS sequence"/>
</dbReference>
<dbReference type="EMBL" id="CAJNDS010002213">
    <property type="protein sequence ID" value="CAE7375861.1"/>
    <property type="molecule type" value="Genomic_DNA"/>
</dbReference>
<dbReference type="AlphaFoldDB" id="A0A812PYV9"/>
<accession>A0A812PYV9</accession>